<dbReference type="GO" id="GO:0006935">
    <property type="term" value="P:chemotaxis"/>
    <property type="evidence" value="ECO:0007669"/>
    <property type="project" value="InterPro"/>
</dbReference>
<dbReference type="Gene3D" id="3.30.450.20">
    <property type="entry name" value="PAS domain"/>
    <property type="match status" value="1"/>
</dbReference>
<evidence type="ECO:0000256" key="6">
    <source>
        <dbReference type="ARBA" id="ARBA00023136"/>
    </source>
</evidence>
<dbReference type="FunFam" id="1.10.287.950:FF:000001">
    <property type="entry name" value="Methyl-accepting chemotaxis sensory transducer"/>
    <property type="match status" value="1"/>
</dbReference>
<evidence type="ECO:0000256" key="9">
    <source>
        <dbReference type="SAM" id="MobiDB-lite"/>
    </source>
</evidence>
<evidence type="ECO:0000256" key="5">
    <source>
        <dbReference type="ARBA" id="ARBA00022989"/>
    </source>
</evidence>
<keyword evidence="13" id="KW-1185">Reference proteome</keyword>
<sequence>MKLSTRIILLCAITLFGISVISAISLYSLRQTMTKERTEQISNMVEMAHAAIAKAYALEQSGKLSREDAQKQAKLAIASFHKDEMYFFVRGYNDDLLLVHPKADRIGVPQKDMKESGDRYRASLEKNKIGIVQALGTRPGVQGQVEKIYAVMRFTPWEWLVGTGTYLDDINEAFWHQAGILLGLGSLMMAMVGALAWHMTRTILGQLGGEPAYAAEVVGHIAEGDLTADIQVKDNDQSSLLFAIKSMRDKLASVVSEVRTGSESIATASGEIASGNLDLSNRTEQQAGALEETSSTMEELTSTVKQNADNARQANQLAISASEVATQGGSVVGKVVATMGSINESSKKIVDIISVIDGIAFQTNILALNAAVEAARAGEQGRGFAVVASEVRNLAQRSASAAKEIKTLIDSSAEKVEEGGKLVAIAGSTMDEVVASVRRVTDIVAEIASASQEQSSGIEQVNHAIVDMDNMTQQNAALVEQASAAAQAMNEQAASLAQVVNIFKVHTAAHSAPQVHPARAQARTSSAQATQPPRLR</sequence>
<dbReference type="PANTHER" id="PTHR43531">
    <property type="entry name" value="PROTEIN ICFG"/>
    <property type="match status" value="1"/>
</dbReference>
<dbReference type="AlphaFoldDB" id="A0A318JDX2"/>
<evidence type="ECO:0000256" key="2">
    <source>
        <dbReference type="ARBA" id="ARBA00022475"/>
    </source>
</evidence>
<dbReference type="GO" id="GO:0005886">
    <property type="term" value="C:plasma membrane"/>
    <property type="evidence" value="ECO:0007669"/>
    <property type="project" value="UniProtKB-SubCell"/>
</dbReference>
<organism evidence="12 13">
    <name type="scientific">Undibacterium pigrum</name>
    <dbReference type="NCBI Taxonomy" id="401470"/>
    <lineage>
        <taxon>Bacteria</taxon>
        <taxon>Pseudomonadati</taxon>
        <taxon>Pseudomonadota</taxon>
        <taxon>Betaproteobacteria</taxon>
        <taxon>Burkholderiales</taxon>
        <taxon>Oxalobacteraceae</taxon>
        <taxon>Undibacterium</taxon>
    </lineage>
</organism>
<evidence type="ECO:0000256" key="8">
    <source>
        <dbReference type="PROSITE-ProRule" id="PRU00284"/>
    </source>
</evidence>
<name>A0A318JDX2_9BURK</name>
<evidence type="ECO:0000256" key="10">
    <source>
        <dbReference type="SAM" id="Phobius"/>
    </source>
</evidence>
<comment type="subcellular location">
    <subcellularLocation>
        <location evidence="1">Cell membrane</location>
        <topology evidence="1">Multi-pass membrane protein</topology>
    </subcellularLocation>
</comment>
<dbReference type="SMART" id="SM00283">
    <property type="entry name" value="MA"/>
    <property type="match status" value="1"/>
</dbReference>
<dbReference type="Gene3D" id="1.10.287.950">
    <property type="entry name" value="Methyl-accepting chemotaxis protein"/>
    <property type="match status" value="1"/>
</dbReference>
<feature type="transmembrane region" description="Helical" evidence="10">
    <location>
        <begin position="174"/>
        <end position="197"/>
    </location>
</feature>
<evidence type="ECO:0000256" key="3">
    <source>
        <dbReference type="ARBA" id="ARBA00022481"/>
    </source>
</evidence>
<dbReference type="CDD" id="cd11386">
    <property type="entry name" value="MCP_signal"/>
    <property type="match status" value="1"/>
</dbReference>
<dbReference type="SMART" id="SM01049">
    <property type="entry name" value="Cache_2"/>
    <property type="match status" value="1"/>
</dbReference>
<dbReference type="SUPFAM" id="SSF58104">
    <property type="entry name" value="Methyl-accepting chemotaxis protein (MCP) signaling domain"/>
    <property type="match status" value="1"/>
</dbReference>
<comment type="caution">
    <text evidence="12">The sequence shown here is derived from an EMBL/GenBank/DDBJ whole genome shotgun (WGS) entry which is preliminary data.</text>
</comment>
<dbReference type="InterPro" id="IPR004089">
    <property type="entry name" value="MCPsignal_dom"/>
</dbReference>
<dbReference type="GO" id="GO:0004888">
    <property type="term" value="F:transmembrane signaling receptor activity"/>
    <property type="evidence" value="ECO:0007669"/>
    <property type="project" value="InterPro"/>
</dbReference>
<keyword evidence="5 10" id="KW-1133">Transmembrane helix</keyword>
<evidence type="ECO:0000256" key="4">
    <source>
        <dbReference type="ARBA" id="ARBA00022692"/>
    </source>
</evidence>
<dbReference type="OrthoDB" id="8555762at2"/>
<dbReference type="EMBL" id="QJKB01000001">
    <property type="protein sequence ID" value="PXX47798.1"/>
    <property type="molecule type" value="Genomic_DNA"/>
</dbReference>
<evidence type="ECO:0000313" key="12">
    <source>
        <dbReference type="EMBL" id="PXX47798.1"/>
    </source>
</evidence>
<reference evidence="12 13" key="1">
    <citation type="submission" date="2018-05" db="EMBL/GenBank/DDBJ databases">
        <title>Genomic Encyclopedia of Type Strains, Phase IV (KMG-IV): sequencing the most valuable type-strain genomes for metagenomic binning, comparative biology and taxonomic classification.</title>
        <authorList>
            <person name="Goeker M."/>
        </authorList>
    </citation>
    <scope>NUCLEOTIDE SEQUENCE [LARGE SCALE GENOMIC DNA]</scope>
    <source>
        <strain evidence="12 13">DSM 19792</strain>
    </source>
</reference>
<evidence type="ECO:0000256" key="7">
    <source>
        <dbReference type="ARBA" id="ARBA00029447"/>
    </source>
</evidence>
<gene>
    <name evidence="12" type="ORF">DFR42_1011396</name>
</gene>
<evidence type="ECO:0000256" key="1">
    <source>
        <dbReference type="ARBA" id="ARBA00004651"/>
    </source>
</evidence>
<feature type="compositionally biased region" description="Low complexity" evidence="9">
    <location>
        <begin position="518"/>
        <end position="536"/>
    </location>
</feature>
<accession>A0A318JDX2</accession>
<dbReference type="InterPro" id="IPR051310">
    <property type="entry name" value="MCP_chemotaxis"/>
</dbReference>
<keyword evidence="2" id="KW-1003">Cell membrane</keyword>
<proteinExistence type="inferred from homology"/>
<dbReference type="RefSeq" id="WP_110254127.1">
    <property type="nucleotide sequence ID" value="NZ_QJKB01000001.1"/>
</dbReference>
<dbReference type="Pfam" id="PF00015">
    <property type="entry name" value="MCPsignal"/>
    <property type="match status" value="1"/>
</dbReference>
<keyword evidence="4 10" id="KW-0812">Transmembrane</keyword>
<keyword evidence="3" id="KW-0488">Methylation</keyword>
<comment type="similarity">
    <text evidence="7">Belongs to the methyl-accepting chemotaxis (MCP) protein family.</text>
</comment>
<dbReference type="PRINTS" id="PR00260">
    <property type="entry name" value="CHEMTRNSDUCR"/>
</dbReference>
<dbReference type="PROSITE" id="PS50111">
    <property type="entry name" value="CHEMOTAXIS_TRANSDUC_2"/>
    <property type="match status" value="1"/>
</dbReference>
<dbReference type="InterPro" id="IPR004090">
    <property type="entry name" value="Chemotax_Me-accpt_rcpt"/>
</dbReference>
<dbReference type="InterPro" id="IPR033480">
    <property type="entry name" value="sCache_2"/>
</dbReference>
<keyword evidence="6 10" id="KW-0472">Membrane</keyword>
<dbReference type="Proteomes" id="UP000247792">
    <property type="component" value="Unassembled WGS sequence"/>
</dbReference>
<feature type="region of interest" description="Disordered" evidence="9">
    <location>
        <begin position="513"/>
        <end position="536"/>
    </location>
</feature>
<dbReference type="GO" id="GO:0007165">
    <property type="term" value="P:signal transduction"/>
    <property type="evidence" value="ECO:0007669"/>
    <property type="project" value="UniProtKB-KW"/>
</dbReference>
<dbReference type="Pfam" id="PF17200">
    <property type="entry name" value="sCache_2"/>
    <property type="match status" value="1"/>
</dbReference>
<feature type="domain" description="Methyl-accepting transducer" evidence="11">
    <location>
        <begin position="261"/>
        <end position="490"/>
    </location>
</feature>
<dbReference type="PANTHER" id="PTHR43531:SF14">
    <property type="entry name" value="METHYL-ACCEPTING CHEMOTAXIS PROTEIN I-RELATED"/>
    <property type="match status" value="1"/>
</dbReference>
<protein>
    <submittedName>
        <fullName evidence="12">Methyl-accepting chemotaxis sensory transducer with Cache sensor</fullName>
    </submittedName>
</protein>
<evidence type="ECO:0000259" key="11">
    <source>
        <dbReference type="PROSITE" id="PS50111"/>
    </source>
</evidence>
<evidence type="ECO:0000313" key="13">
    <source>
        <dbReference type="Proteomes" id="UP000247792"/>
    </source>
</evidence>
<keyword evidence="8" id="KW-0807">Transducer</keyword>